<dbReference type="Proteomes" id="UP001177670">
    <property type="component" value="Unassembled WGS sequence"/>
</dbReference>
<organism evidence="2 3">
    <name type="scientific">Melipona bicolor</name>
    <dbReference type="NCBI Taxonomy" id="60889"/>
    <lineage>
        <taxon>Eukaryota</taxon>
        <taxon>Metazoa</taxon>
        <taxon>Ecdysozoa</taxon>
        <taxon>Arthropoda</taxon>
        <taxon>Hexapoda</taxon>
        <taxon>Insecta</taxon>
        <taxon>Pterygota</taxon>
        <taxon>Neoptera</taxon>
        <taxon>Endopterygota</taxon>
        <taxon>Hymenoptera</taxon>
        <taxon>Apocrita</taxon>
        <taxon>Aculeata</taxon>
        <taxon>Apoidea</taxon>
        <taxon>Anthophila</taxon>
        <taxon>Apidae</taxon>
        <taxon>Melipona</taxon>
    </lineage>
</organism>
<feature type="compositionally biased region" description="Polar residues" evidence="1">
    <location>
        <begin position="60"/>
        <end position="80"/>
    </location>
</feature>
<evidence type="ECO:0000256" key="1">
    <source>
        <dbReference type="SAM" id="MobiDB-lite"/>
    </source>
</evidence>
<feature type="non-terminal residue" evidence="2">
    <location>
        <position position="80"/>
    </location>
</feature>
<proteinExistence type="predicted"/>
<comment type="caution">
    <text evidence="2">The sequence shown here is derived from an EMBL/GenBank/DDBJ whole genome shotgun (WGS) entry which is preliminary data.</text>
</comment>
<reference evidence="2" key="1">
    <citation type="submission" date="2021-10" db="EMBL/GenBank/DDBJ databases">
        <title>Melipona bicolor Genome sequencing and assembly.</title>
        <authorList>
            <person name="Araujo N.S."/>
            <person name="Arias M.C."/>
        </authorList>
    </citation>
    <scope>NUCLEOTIDE SEQUENCE</scope>
    <source>
        <strain evidence="2">USP_2M_L1-L4_2017</strain>
        <tissue evidence="2">Whole body</tissue>
    </source>
</reference>
<feature type="region of interest" description="Disordered" evidence="1">
    <location>
        <begin position="55"/>
        <end position="80"/>
    </location>
</feature>
<dbReference type="AlphaFoldDB" id="A0AA40FIE7"/>
<protein>
    <submittedName>
        <fullName evidence="2">Uncharacterized protein</fullName>
    </submittedName>
</protein>
<accession>A0AA40FIE7</accession>
<sequence length="80" mass="8892">MPQHRAPRRILNSLSEGGFRYHGSDKFQYLRAAPQTGTDASVNEECLTCNVLPKTRRTNNGRASNGITQSSNTKVTTVFH</sequence>
<keyword evidence="3" id="KW-1185">Reference proteome</keyword>
<name>A0AA40FIE7_9HYME</name>
<gene>
    <name evidence="2" type="ORF">K0M31_013075</name>
</gene>
<evidence type="ECO:0000313" key="2">
    <source>
        <dbReference type="EMBL" id="KAK1119656.1"/>
    </source>
</evidence>
<dbReference type="EMBL" id="JAHYIQ010000035">
    <property type="protein sequence ID" value="KAK1119656.1"/>
    <property type="molecule type" value="Genomic_DNA"/>
</dbReference>
<evidence type="ECO:0000313" key="3">
    <source>
        <dbReference type="Proteomes" id="UP001177670"/>
    </source>
</evidence>